<proteinExistence type="predicted"/>
<feature type="domain" description="ABC transporter" evidence="7">
    <location>
        <begin position="8"/>
        <end position="243"/>
    </location>
</feature>
<reference evidence="8 9" key="1">
    <citation type="submission" date="2018-04" db="EMBL/GenBank/DDBJ databases">
        <title>Genomic Encyclopedia of Type Strains, Phase IV (KMG-IV): sequencing the most valuable type-strain genomes for metagenomic binning, comparative biology and taxonomic classification.</title>
        <authorList>
            <person name="Goeker M."/>
        </authorList>
    </citation>
    <scope>NUCLEOTIDE SEQUENCE [LARGE SCALE GENOMIC DNA]</scope>
    <source>
        <strain evidence="8 9">DSM 10065</strain>
    </source>
</reference>
<organism evidence="8 9">
    <name type="scientific">Pusillimonas noertemannii</name>
    <dbReference type="NCBI Taxonomy" id="305977"/>
    <lineage>
        <taxon>Bacteria</taxon>
        <taxon>Pseudomonadati</taxon>
        <taxon>Pseudomonadota</taxon>
        <taxon>Betaproteobacteria</taxon>
        <taxon>Burkholderiales</taxon>
        <taxon>Alcaligenaceae</taxon>
        <taxon>Pusillimonas</taxon>
    </lineage>
</organism>
<dbReference type="PROSITE" id="PS50893">
    <property type="entry name" value="ABC_TRANSPORTER_2"/>
    <property type="match status" value="2"/>
</dbReference>
<keyword evidence="9" id="KW-1185">Reference proteome</keyword>
<keyword evidence="1" id="KW-0813">Transport</keyword>
<dbReference type="Proteomes" id="UP000246145">
    <property type="component" value="Unassembled WGS sequence"/>
</dbReference>
<dbReference type="Pfam" id="PF00005">
    <property type="entry name" value="ABC_tran"/>
    <property type="match status" value="2"/>
</dbReference>
<dbReference type="OrthoDB" id="9776369at2"/>
<keyword evidence="3" id="KW-0762">Sugar transport</keyword>
<evidence type="ECO:0000256" key="3">
    <source>
        <dbReference type="ARBA" id="ARBA00022597"/>
    </source>
</evidence>
<dbReference type="InterPro" id="IPR027417">
    <property type="entry name" value="P-loop_NTPase"/>
</dbReference>
<evidence type="ECO:0000313" key="9">
    <source>
        <dbReference type="Proteomes" id="UP000246145"/>
    </source>
</evidence>
<dbReference type="CDD" id="cd03215">
    <property type="entry name" value="ABC_Carb_Monos_II"/>
    <property type="match status" value="1"/>
</dbReference>
<evidence type="ECO:0000313" key="8">
    <source>
        <dbReference type="EMBL" id="PVY68317.1"/>
    </source>
</evidence>
<dbReference type="InterPro" id="IPR003593">
    <property type="entry name" value="AAA+_ATPase"/>
</dbReference>
<keyword evidence="2" id="KW-1003">Cell membrane</keyword>
<evidence type="ECO:0000259" key="7">
    <source>
        <dbReference type="PROSITE" id="PS50893"/>
    </source>
</evidence>
<dbReference type="EMBL" id="QEKO01000001">
    <property type="protein sequence ID" value="PVY68317.1"/>
    <property type="molecule type" value="Genomic_DNA"/>
</dbReference>
<evidence type="ECO:0000256" key="2">
    <source>
        <dbReference type="ARBA" id="ARBA00022475"/>
    </source>
</evidence>
<keyword evidence="2" id="KW-0472">Membrane</keyword>
<sequence>MASLHPILQADNVQKTFGAVRALNAVSFAVERGEIRALCGENGAGKSTLVKLLTGVHRPDSGEILVDGKPRHYRSPRDSQADGIAFVSQELSIVPHLSILDNIWLGHRGVPFLYRRQMLRRKAVEALKVVGLDTLPLNTMAGTLALGERQLLEIARMFARDARVFLLDEPTATLSDGEIIRVFDALRRLRQSGRSIIFITHRLAEVFDICDTVTVLRNGSLVTHAKVADMDREQLVELMLGRPLGQMYPSAAGSSGGTVLEIEGLRIPGHVANLTFEARAGQVVCLSGQIGSGAGEAVRAIAGLVYDVQGTVRVRGKRLPAGSVASALGANVRFVSEDRARDGIFLTLPVRTNLVATQLDQVGRAGLVSRRAISERSRAVCERVGIDPARLDSRADELSGGNQQKIAVGRSLTDQAFGVLLMNEPTRGVDVGARAEIYALMRRVCEQGYCIVMMSTDIEEVAGMADVVITLYRGQQVGCYSRPDISRSRILADITHTAAARGAA</sequence>
<dbReference type="InterPro" id="IPR017871">
    <property type="entry name" value="ABC_transporter-like_CS"/>
</dbReference>
<comment type="caution">
    <text evidence="8">The sequence shown here is derived from an EMBL/GenBank/DDBJ whole genome shotgun (WGS) entry which is preliminary data.</text>
</comment>
<dbReference type="GO" id="GO:0005524">
    <property type="term" value="F:ATP binding"/>
    <property type="evidence" value="ECO:0007669"/>
    <property type="project" value="UniProtKB-KW"/>
</dbReference>
<keyword evidence="4" id="KW-0677">Repeat</keyword>
<dbReference type="STRING" id="1231391.GCA_000308195_03219"/>
<dbReference type="CDD" id="cd03216">
    <property type="entry name" value="ABC_Carb_Monos_I"/>
    <property type="match status" value="1"/>
</dbReference>
<keyword evidence="5" id="KW-0547">Nucleotide-binding</keyword>
<dbReference type="InterPro" id="IPR050107">
    <property type="entry name" value="ABC_carbohydrate_import_ATPase"/>
</dbReference>
<dbReference type="SMART" id="SM00382">
    <property type="entry name" value="AAA"/>
    <property type="match status" value="2"/>
</dbReference>
<dbReference type="SUPFAM" id="SSF52540">
    <property type="entry name" value="P-loop containing nucleoside triphosphate hydrolases"/>
    <property type="match status" value="2"/>
</dbReference>
<dbReference type="RefSeq" id="WP_116517502.1">
    <property type="nucleotide sequence ID" value="NZ_JACCEX010000001.1"/>
</dbReference>
<dbReference type="PANTHER" id="PTHR43790:SF9">
    <property type="entry name" value="GALACTOFURANOSE TRANSPORTER ATP-BINDING PROTEIN YTFR"/>
    <property type="match status" value="1"/>
</dbReference>
<dbReference type="GO" id="GO:0016887">
    <property type="term" value="F:ATP hydrolysis activity"/>
    <property type="evidence" value="ECO:0007669"/>
    <property type="project" value="InterPro"/>
</dbReference>
<dbReference type="InterPro" id="IPR003439">
    <property type="entry name" value="ABC_transporter-like_ATP-bd"/>
</dbReference>
<accession>A0A2U1CQZ1</accession>
<dbReference type="PROSITE" id="PS00211">
    <property type="entry name" value="ABC_TRANSPORTER_1"/>
    <property type="match status" value="2"/>
</dbReference>
<evidence type="ECO:0000256" key="1">
    <source>
        <dbReference type="ARBA" id="ARBA00022448"/>
    </source>
</evidence>
<dbReference type="AlphaFoldDB" id="A0A2U1CQZ1"/>
<protein>
    <submittedName>
        <fullName evidence="8">Ribose transport system ATP-binding protein/rhamnose transport system ATP-binding protein</fullName>
    </submittedName>
</protein>
<evidence type="ECO:0000256" key="6">
    <source>
        <dbReference type="ARBA" id="ARBA00022840"/>
    </source>
</evidence>
<dbReference type="Gene3D" id="3.40.50.300">
    <property type="entry name" value="P-loop containing nucleotide triphosphate hydrolases"/>
    <property type="match status" value="2"/>
</dbReference>
<evidence type="ECO:0000256" key="4">
    <source>
        <dbReference type="ARBA" id="ARBA00022737"/>
    </source>
</evidence>
<name>A0A2U1CQZ1_9BURK</name>
<keyword evidence="6 8" id="KW-0067">ATP-binding</keyword>
<dbReference type="PANTHER" id="PTHR43790">
    <property type="entry name" value="CARBOHYDRATE TRANSPORT ATP-BINDING PROTEIN MG119-RELATED"/>
    <property type="match status" value="1"/>
</dbReference>
<feature type="domain" description="ABC transporter" evidence="7">
    <location>
        <begin position="254"/>
        <end position="498"/>
    </location>
</feature>
<gene>
    <name evidence="8" type="ORF">C7440_0712</name>
</gene>
<evidence type="ECO:0000256" key="5">
    <source>
        <dbReference type="ARBA" id="ARBA00022741"/>
    </source>
</evidence>